<evidence type="ECO:0000256" key="1">
    <source>
        <dbReference type="SAM" id="Phobius"/>
    </source>
</evidence>
<keyword evidence="1" id="KW-0812">Transmembrane</keyword>
<organism evidence="2 3">
    <name type="scientific">Streptomyces thinghirensis</name>
    <dbReference type="NCBI Taxonomy" id="551547"/>
    <lineage>
        <taxon>Bacteria</taxon>
        <taxon>Bacillati</taxon>
        <taxon>Actinomycetota</taxon>
        <taxon>Actinomycetes</taxon>
        <taxon>Kitasatosporales</taxon>
        <taxon>Streptomycetaceae</taxon>
        <taxon>Streptomyces</taxon>
    </lineage>
</organism>
<keyword evidence="1" id="KW-0472">Membrane</keyword>
<proteinExistence type="predicted"/>
<evidence type="ECO:0000313" key="2">
    <source>
        <dbReference type="EMBL" id="GAA5215817.1"/>
    </source>
</evidence>
<dbReference type="EMBL" id="BAABJR010000023">
    <property type="protein sequence ID" value="GAA5215817.1"/>
    <property type="molecule type" value="Genomic_DNA"/>
</dbReference>
<comment type="caution">
    <text evidence="2">The sequence shown here is derived from an EMBL/GenBank/DDBJ whole genome shotgun (WGS) entry which is preliminary data.</text>
</comment>
<feature type="transmembrane region" description="Helical" evidence="1">
    <location>
        <begin position="55"/>
        <end position="80"/>
    </location>
</feature>
<reference evidence="3" key="1">
    <citation type="journal article" date="2019" name="Int. J. Syst. Evol. Microbiol.">
        <title>The Global Catalogue of Microorganisms (GCM) 10K type strain sequencing project: providing services to taxonomists for standard genome sequencing and annotation.</title>
        <authorList>
            <consortium name="The Broad Institute Genomics Platform"/>
            <consortium name="The Broad Institute Genome Sequencing Center for Infectious Disease"/>
            <person name="Wu L."/>
            <person name="Ma J."/>
        </authorList>
    </citation>
    <scope>NUCLEOTIDE SEQUENCE [LARGE SCALE GENOMIC DNA]</scope>
    <source>
        <strain evidence="3">JCM 18306</strain>
    </source>
</reference>
<keyword evidence="1" id="KW-1133">Transmembrane helix</keyword>
<protein>
    <recommendedName>
        <fullName evidence="4">DUF485 domain-containing protein</fullName>
    </recommendedName>
</protein>
<sequence>MHPPFVSTVHSDQPPSPALRHAVHRVQRVFLAVNAVPLAAGLLLFPFTTAASVRVAGNLTLCMVWGIAQCGLFAASAWWYENRSARMCDPLEDLPASDAPRAGTAWTPGAFDRQGW</sequence>
<name>A0ABP9TC15_9ACTN</name>
<evidence type="ECO:0008006" key="4">
    <source>
        <dbReference type="Google" id="ProtNLM"/>
    </source>
</evidence>
<dbReference type="Proteomes" id="UP001499878">
    <property type="component" value="Unassembled WGS sequence"/>
</dbReference>
<evidence type="ECO:0000313" key="3">
    <source>
        <dbReference type="Proteomes" id="UP001499878"/>
    </source>
</evidence>
<gene>
    <name evidence="2" type="ORF">GCM10023323_66360</name>
</gene>
<keyword evidence="3" id="KW-1185">Reference proteome</keyword>
<accession>A0ABP9TC15</accession>
<feature type="transmembrane region" description="Helical" evidence="1">
    <location>
        <begin position="29"/>
        <end position="49"/>
    </location>
</feature>